<keyword evidence="1" id="KW-0812">Transmembrane</keyword>
<dbReference type="RefSeq" id="WP_152870890.1">
    <property type="nucleotide sequence ID" value="NZ_WBSL01000002.1"/>
</dbReference>
<organism evidence="2 3">
    <name type="scientific">Deinococcus terrestris</name>
    <dbReference type="NCBI Taxonomy" id="2651870"/>
    <lineage>
        <taxon>Bacteria</taxon>
        <taxon>Thermotogati</taxon>
        <taxon>Deinococcota</taxon>
        <taxon>Deinococci</taxon>
        <taxon>Deinococcales</taxon>
        <taxon>Deinococcaceae</taxon>
        <taxon>Deinococcus</taxon>
    </lineage>
</organism>
<accession>A0A7X1TRP7</accession>
<feature type="transmembrane region" description="Helical" evidence="1">
    <location>
        <begin position="37"/>
        <end position="57"/>
    </location>
</feature>
<evidence type="ECO:0000313" key="2">
    <source>
        <dbReference type="EMBL" id="MPY66639.1"/>
    </source>
</evidence>
<evidence type="ECO:0000313" key="3">
    <source>
        <dbReference type="Proteomes" id="UP000484842"/>
    </source>
</evidence>
<comment type="caution">
    <text evidence="2">The sequence shown here is derived from an EMBL/GenBank/DDBJ whole genome shotgun (WGS) entry which is preliminary data.</text>
</comment>
<keyword evidence="3" id="KW-1185">Reference proteome</keyword>
<reference evidence="2 3" key="1">
    <citation type="submission" date="2019-10" db="EMBL/GenBank/DDBJ databases">
        <title>Deinococcus sp. isolated from soil.</title>
        <authorList>
            <person name="Li Y."/>
            <person name="Wang J."/>
        </authorList>
    </citation>
    <scope>NUCLEOTIDE SEQUENCE [LARGE SCALE GENOMIC DNA]</scope>
    <source>
        <strain evidence="2 3">SDU3-2</strain>
    </source>
</reference>
<proteinExistence type="predicted"/>
<keyword evidence="1" id="KW-0472">Membrane</keyword>
<protein>
    <submittedName>
        <fullName evidence="2">Uncharacterized protein</fullName>
    </submittedName>
</protein>
<name>A0A7X1TRP7_9DEIO</name>
<sequence length="60" mass="6385">MGIAIPVVTLLVLLIVGAVLWMSSGQKGQRERRIGQLMVTVGVLGLLMVMGLISLLGRIL</sequence>
<dbReference type="Proteomes" id="UP000484842">
    <property type="component" value="Unassembled WGS sequence"/>
</dbReference>
<dbReference type="AlphaFoldDB" id="A0A7X1TRP7"/>
<gene>
    <name evidence="2" type="ORF">F8S09_08015</name>
</gene>
<keyword evidence="1" id="KW-1133">Transmembrane helix</keyword>
<feature type="transmembrane region" description="Helical" evidence="1">
    <location>
        <begin position="6"/>
        <end position="25"/>
    </location>
</feature>
<evidence type="ECO:0000256" key="1">
    <source>
        <dbReference type="SAM" id="Phobius"/>
    </source>
</evidence>
<dbReference type="EMBL" id="WBSL01000002">
    <property type="protein sequence ID" value="MPY66639.1"/>
    <property type="molecule type" value="Genomic_DNA"/>
</dbReference>